<feature type="transmembrane region" description="Helical" evidence="5">
    <location>
        <begin position="6"/>
        <end position="22"/>
    </location>
</feature>
<protein>
    <recommendedName>
        <fullName evidence="5">NADH-quinone oxidoreductase subunit N</fullName>
        <ecNumber evidence="5">7.1.1.-</ecNumber>
    </recommendedName>
    <alternativeName>
        <fullName evidence="5">NADH dehydrogenase I subunit N</fullName>
    </alternativeName>
    <alternativeName>
        <fullName evidence="5">NDH-1 subunit N</fullName>
    </alternativeName>
</protein>
<feature type="transmembrane region" description="Helical" evidence="5">
    <location>
        <begin position="393"/>
        <end position="411"/>
    </location>
</feature>
<comment type="caution">
    <text evidence="8">The sequence shown here is derived from an EMBL/GenBank/DDBJ whole genome shotgun (WGS) entry which is preliminary data.</text>
</comment>
<gene>
    <name evidence="5" type="primary">nuoN</name>
    <name evidence="8" type="ORF">GXY80_13345</name>
</gene>
<evidence type="ECO:0000259" key="7">
    <source>
        <dbReference type="Pfam" id="PF00361"/>
    </source>
</evidence>
<feature type="transmembrane region" description="Helical" evidence="5">
    <location>
        <begin position="62"/>
        <end position="82"/>
    </location>
</feature>
<dbReference type="HAMAP" id="MF_00445">
    <property type="entry name" value="NDH1_NuoN_1"/>
    <property type="match status" value="1"/>
</dbReference>
<keyword evidence="5" id="KW-0830">Ubiquinone</keyword>
<evidence type="ECO:0000256" key="5">
    <source>
        <dbReference type="HAMAP-Rule" id="MF_00445"/>
    </source>
</evidence>
<evidence type="ECO:0000256" key="4">
    <source>
        <dbReference type="ARBA" id="ARBA00023136"/>
    </source>
</evidence>
<feature type="transmembrane region" description="Helical" evidence="5">
    <location>
        <begin position="232"/>
        <end position="252"/>
    </location>
</feature>
<dbReference type="GO" id="GO:0005886">
    <property type="term" value="C:plasma membrane"/>
    <property type="evidence" value="ECO:0007669"/>
    <property type="project" value="UniProtKB-SubCell"/>
</dbReference>
<evidence type="ECO:0000313" key="9">
    <source>
        <dbReference type="Proteomes" id="UP000777265"/>
    </source>
</evidence>
<dbReference type="GO" id="GO:0050136">
    <property type="term" value="F:NADH dehydrogenase (quinone) (non-electrogenic) activity"/>
    <property type="evidence" value="ECO:0007669"/>
    <property type="project" value="UniProtKB-UniRule"/>
</dbReference>
<dbReference type="GO" id="GO:0048038">
    <property type="term" value="F:quinone binding"/>
    <property type="evidence" value="ECO:0007669"/>
    <property type="project" value="UniProtKB-KW"/>
</dbReference>
<feature type="transmembrane region" description="Helical" evidence="5">
    <location>
        <begin position="356"/>
        <end position="373"/>
    </location>
</feature>
<evidence type="ECO:0000256" key="3">
    <source>
        <dbReference type="ARBA" id="ARBA00022989"/>
    </source>
</evidence>
<keyword evidence="5" id="KW-1278">Translocase</keyword>
<dbReference type="GO" id="GO:0012505">
    <property type="term" value="C:endomembrane system"/>
    <property type="evidence" value="ECO:0007669"/>
    <property type="project" value="UniProtKB-SubCell"/>
</dbReference>
<dbReference type="InterPro" id="IPR010096">
    <property type="entry name" value="NADH-Q_OxRdtase_suN/2"/>
</dbReference>
<evidence type="ECO:0000256" key="6">
    <source>
        <dbReference type="RuleBase" id="RU000320"/>
    </source>
</evidence>
<keyword evidence="5" id="KW-0520">NAD</keyword>
<dbReference type="Proteomes" id="UP000777265">
    <property type="component" value="Unassembled WGS sequence"/>
</dbReference>
<dbReference type="Pfam" id="PF00361">
    <property type="entry name" value="Proton_antipo_M"/>
    <property type="match status" value="1"/>
</dbReference>
<comment type="subcellular location">
    <subcellularLocation>
        <location evidence="5">Cell membrane</location>
        <topology evidence="5">Multi-pass membrane protein</topology>
    </subcellularLocation>
    <subcellularLocation>
        <location evidence="1">Endomembrane system</location>
        <topology evidence="1">Multi-pass membrane protein</topology>
    </subcellularLocation>
    <subcellularLocation>
        <location evidence="6">Membrane</location>
        <topology evidence="6">Multi-pass membrane protein</topology>
    </subcellularLocation>
</comment>
<reference evidence="8" key="2">
    <citation type="submission" date="2020-01" db="EMBL/GenBank/DDBJ databases">
        <authorList>
            <person name="Campanaro S."/>
        </authorList>
    </citation>
    <scope>NUCLEOTIDE SEQUENCE</scope>
    <source>
        <strain evidence="8">AS06rmzACSIP_7</strain>
    </source>
</reference>
<comment type="subunit">
    <text evidence="5">NDH-1 is composed of 14 different subunits. Subunits NuoA, H, J, K, L, M, N constitute the membrane sector of the complex.</text>
</comment>
<feature type="transmembrane region" description="Helical" evidence="5">
    <location>
        <begin position="258"/>
        <end position="280"/>
    </location>
</feature>
<dbReference type="GO" id="GO:0008137">
    <property type="term" value="F:NADH dehydrogenase (ubiquinone) activity"/>
    <property type="evidence" value="ECO:0007669"/>
    <property type="project" value="InterPro"/>
</dbReference>
<reference evidence="8" key="1">
    <citation type="journal article" date="2020" name="Biotechnol. Biofuels">
        <title>New insights from the biogas microbiome by comprehensive genome-resolved metagenomics of nearly 1600 species originating from multiple anaerobic digesters.</title>
        <authorList>
            <person name="Campanaro S."/>
            <person name="Treu L."/>
            <person name="Rodriguez-R L.M."/>
            <person name="Kovalovszki A."/>
            <person name="Ziels R.M."/>
            <person name="Maus I."/>
            <person name="Zhu X."/>
            <person name="Kougias P.G."/>
            <person name="Basile A."/>
            <person name="Luo G."/>
            <person name="Schluter A."/>
            <person name="Konstantinidis K.T."/>
            <person name="Angelidaki I."/>
        </authorList>
    </citation>
    <scope>NUCLEOTIDE SEQUENCE</scope>
    <source>
        <strain evidence="8">AS06rmzACSIP_7</strain>
    </source>
</reference>
<comment type="catalytic activity">
    <reaction evidence="5">
        <text>a quinone + NADH + 5 H(+)(in) = a quinol + NAD(+) + 4 H(+)(out)</text>
        <dbReference type="Rhea" id="RHEA:57888"/>
        <dbReference type="ChEBI" id="CHEBI:15378"/>
        <dbReference type="ChEBI" id="CHEBI:24646"/>
        <dbReference type="ChEBI" id="CHEBI:57540"/>
        <dbReference type="ChEBI" id="CHEBI:57945"/>
        <dbReference type="ChEBI" id="CHEBI:132124"/>
    </reaction>
</comment>
<feature type="transmembrane region" description="Helical" evidence="5">
    <location>
        <begin position="287"/>
        <end position="308"/>
    </location>
</feature>
<feature type="domain" description="NADH:quinone oxidoreductase/Mrp antiporter transmembrane" evidence="7">
    <location>
        <begin position="114"/>
        <end position="406"/>
    </location>
</feature>
<dbReference type="GO" id="GO:0042773">
    <property type="term" value="P:ATP synthesis coupled electron transport"/>
    <property type="evidence" value="ECO:0007669"/>
    <property type="project" value="InterPro"/>
</dbReference>
<feature type="transmembrane region" description="Helical" evidence="5">
    <location>
        <begin position="314"/>
        <end position="335"/>
    </location>
</feature>
<feature type="transmembrane region" description="Helical" evidence="5">
    <location>
        <begin position="148"/>
        <end position="171"/>
    </location>
</feature>
<dbReference type="InterPro" id="IPR001750">
    <property type="entry name" value="ND/Mrp_TM"/>
</dbReference>
<keyword evidence="5" id="KW-0813">Transport</keyword>
<feature type="transmembrane region" description="Helical" evidence="5">
    <location>
        <begin position="34"/>
        <end position="56"/>
    </location>
</feature>
<dbReference type="PANTHER" id="PTHR22773">
    <property type="entry name" value="NADH DEHYDROGENASE"/>
    <property type="match status" value="1"/>
</dbReference>
<keyword evidence="3 5" id="KW-1133">Transmembrane helix</keyword>
<feature type="transmembrane region" description="Helical" evidence="5">
    <location>
        <begin position="191"/>
        <end position="211"/>
    </location>
</feature>
<accession>A0A971S2A6</accession>
<feature type="transmembrane region" description="Helical" evidence="5">
    <location>
        <begin position="94"/>
        <end position="111"/>
    </location>
</feature>
<evidence type="ECO:0000256" key="1">
    <source>
        <dbReference type="ARBA" id="ARBA00004127"/>
    </source>
</evidence>
<comment type="similarity">
    <text evidence="5">Belongs to the complex I subunit 2 family.</text>
</comment>
<keyword evidence="4 5" id="KW-0472">Membrane</keyword>
<keyword evidence="2 5" id="KW-0812">Transmembrane</keyword>
<keyword evidence="5" id="KW-0874">Quinone</keyword>
<keyword evidence="5" id="KW-1003">Cell membrane</keyword>
<name>A0A971S2A6_9BACT</name>
<evidence type="ECO:0000256" key="2">
    <source>
        <dbReference type="ARBA" id="ARBA00022692"/>
    </source>
</evidence>
<sequence length="463" mass="51024">MMMLPEFYLLFFSIIFLFFSIGKGRVNVFPWAKILSLIGLVATLISINARGSLFSGAYKIDLFSQVFKALVMCGLVFVIFMLDKRDEIEEKYRCEYFMFLGLSTLGLMMLVSSVELVSIAISLEISSYSLYAIVPLRKGQTRMQLEASMKYLFFGAISTGVMLYGMGYLYGMTHSTFLSNIMVALPKFLDQPIGILAVVLTMTGFFFKLSLFPFHFWSPDIYEGASNTTTTFIATVPKLAAVALLMRIATLACPAEPAFVTILIVLSALSMTLGNLVGLVQKDVKRLLGYSGIAHAGYVLMGILAMTKDGNASAIYYMAVYLFMNLGCFYVVLLLSKSGENVSVNDLAGLAKRAPLLAFTLAVSAFSLAGIPPTGGFTGKLFLFTNAFKEGHLAIVIIGAVNTVISIFYYLNLVRMSYSREPAGVERIDLSIHEKALCYLLIFLVLYMGIMPFGFMQVFRAAV</sequence>
<evidence type="ECO:0000313" key="8">
    <source>
        <dbReference type="EMBL" id="NLW36439.1"/>
    </source>
</evidence>
<proteinExistence type="inferred from homology"/>
<dbReference type="AlphaFoldDB" id="A0A971S2A6"/>
<comment type="function">
    <text evidence="5">NDH-1 shuttles electrons from NADH, via FMN and iron-sulfur (Fe-S) centers, to quinones in the respiratory chain. The immediate electron acceptor for the enzyme in this species is believed to be ubiquinone. Couples the redox reaction to proton translocation (for every two electrons transferred, four hydrogen ions are translocated across the cytoplasmic membrane), and thus conserves the redox energy in a proton gradient.</text>
</comment>
<dbReference type="EMBL" id="JAAYEE010000253">
    <property type="protein sequence ID" value="NLW36439.1"/>
    <property type="molecule type" value="Genomic_DNA"/>
</dbReference>
<feature type="transmembrane region" description="Helical" evidence="5">
    <location>
        <begin position="437"/>
        <end position="459"/>
    </location>
</feature>
<organism evidence="8 9">
    <name type="scientific">Syntrophorhabdus aromaticivorans</name>
    <dbReference type="NCBI Taxonomy" id="328301"/>
    <lineage>
        <taxon>Bacteria</taxon>
        <taxon>Pseudomonadati</taxon>
        <taxon>Thermodesulfobacteriota</taxon>
        <taxon>Syntrophorhabdia</taxon>
        <taxon>Syntrophorhabdales</taxon>
        <taxon>Syntrophorhabdaceae</taxon>
        <taxon>Syntrophorhabdus</taxon>
    </lineage>
</organism>
<dbReference type="NCBIfam" id="TIGR01770">
    <property type="entry name" value="NDH_I_N"/>
    <property type="match status" value="1"/>
</dbReference>
<dbReference type="EC" id="7.1.1.-" evidence="5"/>